<evidence type="ECO:0000259" key="1">
    <source>
        <dbReference type="Pfam" id="PF13100"/>
    </source>
</evidence>
<dbReference type="InterPro" id="IPR005653">
    <property type="entry name" value="OstA-like_N"/>
</dbReference>
<organism evidence="2">
    <name type="scientific">candidate division WOR-3 bacterium</name>
    <dbReference type="NCBI Taxonomy" id="2052148"/>
    <lineage>
        <taxon>Bacteria</taxon>
        <taxon>Bacteria division WOR-3</taxon>
    </lineage>
</organism>
<reference evidence="2" key="1">
    <citation type="journal article" date="2020" name="mSystems">
        <title>Genome- and Community-Level Interaction Insights into Carbon Utilization and Element Cycling Functions of Hydrothermarchaeota in Hydrothermal Sediment.</title>
        <authorList>
            <person name="Zhou Z."/>
            <person name="Liu Y."/>
            <person name="Xu W."/>
            <person name="Pan J."/>
            <person name="Luo Z.H."/>
            <person name="Li M."/>
        </authorList>
    </citation>
    <scope>NUCLEOTIDE SEQUENCE [LARGE SCALE GENOMIC DNA]</scope>
    <source>
        <strain evidence="2">SpSt-780</strain>
    </source>
</reference>
<protein>
    <recommendedName>
        <fullName evidence="1">Organic solvent tolerance-like N-terminal domain-containing protein</fullName>
    </recommendedName>
</protein>
<dbReference type="Pfam" id="PF13100">
    <property type="entry name" value="OstA_2"/>
    <property type="match status" value="1"/>
</dbReference>
<name>A0A7C4YAW1_UNCW3</name>
<dbReference type="AlphaFoldDB" id="A0A7C4YAW1"/>
<sequence>MIFLLSITYNIESGSMRIVDFKKKIFDDTISIVSDSFLITGLRGIQDENTIKIMENVFATSGSTTLLCDSVIFYSNTGRLRLFDNIVIIKENFLFSGNNGDYFINEDSGFVMKKFFLKTDSSLIKGNYATFNKERIKIFESPSYERENLLISSDTIIYKFNDSTAIFLQNVRIKTKEIKGLCGKLFYNDRMNDGYFYDNPVILTEKDSIVCDSGYFDFKKNESLSFRTFIFSRLDDGSNKVSGNLARFFFSSNKLDSLFIFNDTKGEFAKYDSLNKKP</sequence>
<feature type="domain" description="Organic solvent tolerance-like N-terminal" evidence="1">
    <location>
        <begin position="105"/>
        <end position="220"/>
    </location>
</feature>
<accession>A0A7C4YAW1</accession>
<gene>
    <name evidence="2" type="ORF">ENV67_08325</name>
</gene>
<dbReference type="EMBL" id="DTHG01000100">
    <property type="protein sequence ID" value="HGW92524.1"/>
    <property type="molecule type" value="Genomic_DNA"/>
</dbReference>
<proteinExistence type="predicted"/>
<comment type="caution">
    <text evidence="2">The sequence shown here is derived from an EMBL/GenBank/DDBJ whole genome shotgun (WGS) entry which is preliminary data.</text>
</comment>
<dbReference type="Gene3D" id="2.60.450.10">
    <property type="entry name" value="Lipopolysaccharide (LPS) transport protein A like domain"/>
    <property type="match status" value="1"/>
</dbReference>
<evidence type="ECO:0000313" key="2">
    <source>
        <dbReference type="EMBL" id="HGW92524.1"/>
    </source>
</evidence>